<comment type="caution">
    <text evidence="1">The sequence shown here is derived from an EMBL/GenBank/DDBJ whole genome shotgun (WGS) entry which is preliminary data.</text>
</comment>
<feature type="non-terminal residue" evidence="1">
    <location>
        <position position="147"/>
    </location>
</feature>
<reference evidence="1" key="2">
    <citation type="submission" date="2023-04" db="EMBL/GenBank/DDBJ databases">
        <title>Paracnuella aquatica gen. nov., sp. nov., a member of the family Chitinophagaceae isolated from a hot spring.</title>
        <authorList>
            <person name="Wang C."/>
        </authorList>
    </citation>
    <scope>NUCLEOTIDE SEQUENCE</scope>
    <source>
        <strain evidence="1">LB-8</strain>
    </source>
</reference>
<dbReference type="Proteomes" id="UP001155483">
    <property type="component" value="Unassembled WGS sequence"/>
</dbReference>
<name>A0A9X3BJJ5_9BACT</name>
<sequence length="147" mass="16329">MKPKLINEIKLKYNLKAGVIILLLITLVNSGKSQVTAVVKNSDSSTKVMPINWSGFQKKAPSNKLANTVKATLLNANRFALTTWYHEIKKYQPDSSGYLDLKSKSKVNEYRYRFPAAMSFGIAIAIKTGIYDPSITGVSLQEAKDKT</sequence>
<proteinExistence type="predicted"/>
<gene>
    <name evidence="1" type="ORF">OCK74_27890</name>
</gene>
<accession>A0A9X3BJJ5</accession>
<evidence type="ECO:0000313" key="1">
    <source>
        <dbReference type="EMBL" id="MCU7552967.1"/>
    </source>
</evidence>
<protein>
    <submittedName>
        <fullName evidence="1">Uncharacterized protein</fullName>
    </submittedName>
</protein>
<dbReference type="AlphaFoldDB" id="A0A9X3BJJ5"/>
<keyword evidence="2" id="KW-1185">Reference proteome</keyword>
<reference evidence="1" key="1">
    <citation type="submission" date="2022-09" db="EMBL/GenBank/DDBJ databases">
        <authorList>
            <person name="Yuan C."/>
            <person name="Ke Z."/>
        </authorList>
    </citation>
    <scope>NUCLEOTIDE SEQUENCE</scope>
    <source>
        <strain evidence="1">LB-8</strain>
    </source>
</reference>
<dbReference type="EMBL" id="JAOTIF010000083">
    <property type="protein sequence ID" value="MCU7552967.1"/>
    <property type="molecule type" value="Genomic_DNA"/>
</dbReference>
<evidence type="ECO:0000313" key="2">
    <source>
        <dbReference type="Proteomes" id="UP001155483"/>
    </source>
</evidence>
<organism evidence="1 2">
    <name type="scientific">Paraflavisolibacter caeni</name>
    <dbReference type="NCBI Taxonomy" id="2982496"/>
    <lineage>
        <taxon>Bacteria</taxon>
        <taxon>Pseudomonadati</taxon>
        <taxon>Bacteroidota</taxon>
        <taxon>Chitinophagia</taxon>
        <taxon>Chitinophagales</taxon>
        <taxon>Chitinophagaceae</taxon>
        <taxon>Paraflavisolibacter</taxon>
    </lineage>
</organism>
<dbReference type="RefSeq" id="WP_279300398.1">
    <property type="nucleotide sequence ID" value="NZ_JAOTIF010000083.1"/>
</dbReference>